<gene>
    <name evidence="2" type="ORF">PAPYR_10413</name>
</gene>
<organism evidence="2 3">
    <name type="scientific">Paratrimastix pyriformis</name>
    <dbReference type="NCBI Taxonomy" id="342808"/>
    <lineage>
        <taxon>Eukaryota</taxon>
        <taxon>Metamonada</taxon>
        <taxon>Preaxostyla</taxon>
        <taxon>Paratrimastigidae</taxon>
        <taxon>Paratrimastix</taxon>
    </lineage>
</organism>
<reference evidence="2" key="1">
    <citation type="journal article" date="2022" name="bioRxiv">
        <title>Genomics of Preaxostyla Flagellates Illuminates Evolutionary Transitions and the Path Towards Mitochondrial Loss.</title>
        <authorList>
            <person name="Novak L.V.F."/>
            <person name="Treitli S.C."/>
            <person name="Pyrih J."/>
            <person name="Halakuc P."/>
            <person name="Pipaliya S.V."/>
            <person name="Vacek V."/>
            <person name="Brzon O."/>
            <person name="Soukal P."/>
            <person name="Eme L."/>
            <person name="Dacks J.B."/>
            <person name="Karnkowska A."/>
            <person name="Elias M."/>
            <person name="Hampl V."/>
        </authorList>
    </citation>
    <scope>NUCLEOTIDE SEQUENCE</scope>
    <source>
        <strain evidence="2">RCP-MX</strain>
    </source>
</reference>
<dbReference type="Proteomes" id="UP001141327">
    <property type="component" value="Unassembled WGS sequence"/>
</dbReference>
<protein>
    <submittedName>
        <fullName evidence="2">Uncharacterized protein</fullName>
    </submittedName>
</protein>
<accession>A0ABQ8U9U6</accession>
<proteinExistence type="predicted"/>
<dbReference type="EMBL" id="JAPMOS010000133">
    <property type="protein sequence ID" value="KAJ4454803.1"/>
    <property type="molecule type" value="Genomic_DNA"/>
</dbReference>
<feature type="region of interest" description="Disordered" evidence="1">
    <location>
        <begin position="41"/>
        <end position="66"/>
    </location>
</feature>
<comment type="caution">
    <text evidence="2">The sequence shown here is derived from an EMBL/GenBank/DDBJ whole genome shotgun (WGS) entry which is preliminary data.</text>
</comment>
<evidence type="ECO:0000313" key="2">
    <source>
        <dbReference type="EMBL" id="KAJ4454803.1"/>
    </source>
</evidence>
<name>A0ABQ8U9U6_9EUKA</name>
<keyword evidence="3" id="KW-1185">Reference proteome</keyword>
<sequence>MKEEAVTSDDLCGSLTLSRPFCLVNRTRNQEGRIGVVFATSNDTPSSARKAHTPPHTKAVNLGRLA</sequence>
<evidence type="ECO:0000256" key="1">
    <source>
        <dbReference type="SAM" id="MobiDB-lite"/>
    </source>
</evidence>
<evidence type="ECO:0000313" key="3">
    <source>
        <dbReference type="Proteomes" id="UP001141327"/>
    </source>
</evidence>